<feature type="domain" description="HD" evidence="1">
    <location>
        <begin position="9"/>
        <end position="98"/>
    </location>
</feature>
<protein>
    <submittedName>
        <fullName evidence="2">HDIG domain protein</fullName>
    </submittedName>
</protein>
<reference evidence="3" key="1">
    <citation type="submission" date="2010-12" db="EMBL/GenBank/DDBJ databases">
        <title>The genome sequence of Filifactor alocis strain ATCC 35896.</title>
        <authorList>
            <consortium name="The Broad Institute Genome Sequencing Platform"/>
            <person name="Ward D."/>
            <person name="Earl A."/>
            <person name="Feldgarden M."/>
            <person name="Young S.K."/>
            <person name="Gargeya S."/>
            <person name="Zeng Q."/>
            <person name="Alvarado L."/>
            <person name="Berlin A."/>
            <person name="Bochicchio J."/>
            <person name="Chapman S.B."/>
            <person name="Chen Z."/>
            <person name="Freedman E."/>
            <person name="Gellesch M."/>
            <person name="Goldberg J."/>
            <person name="Griggs A."/>
            <person name="Gujja S."/>
            <person name="Heilman E."/>
            <person name="Heiman D."/>
            <person name="Howarth C."/>
            <person name="Mehta T."/>
            <person name="Neiman D."/>
            <person name="Pearson M."/>
            <person name="Roberts A."/>
            <person name="Saif S."/>
            <person name="Shea T."/>
            <person name="Shenoy N."/>
            <person name="Sisk P."/>
            <person name="Stolte C."/>
            <person name="Sykes S."/>
            <person name="White J."/>
            <person name="Yandava C."/>
            <person name="Izard J."/>
            <person name="Blanton J.M."/>
            <person name="Baranova O.V."/>
            <person name="Tanner A.C."/>
            <person name="Dewhirst F.E."/>
            <person name="Haas B."/>
            <person name="Nusbaum C."/>
            <person name="Birren B."/>
        </authorList>
    </citation>
    <scope>NUCLEOTIDE SEQUENCE [LARGE SCALE GENOMIC DNA]</scope>
    <source>
        <strain evidence="3">ATCC 35896 / D40 B5</strain>
    </source>
</reference>
<dbReference type="InterPro" id="IPR006674">
    <property type="entry name" value="HD_domain"/>
</dbReference>
<dbReference type="Pfam" id="PF01966">
    <property type="entry name" value="HD"/>
    <property type="match status" value="1"/>
</dbReference>
<dbReference type="NCBIfam" id="TIGR00277">
    <property type="entry name" value="HDIG"/>
    <property type="match status" value="1"/>
</dbReference>
<dbReference type="OrthoDB" id="9794480at2"/>
<dbReference type="PATRIC" id="fig|546269.5.peg.900"/>
<gene>
    <name evidence="2" type="ordered locus">HMPREF0389_01446</name>
</gene>
<proteinExistence type="predicted"/>
<evidence type="ECO:0000259" key="1">
    <source>
        <dbReference type="Pfam" id="PF01966"/>
    </source>
</evidence>
<dbReference type="AlphaFoldDB" id="D6GTK8"/>
<keyword evidence="3" id="KW-1185">Reference proteome</keyword>
<evidence type="ECO:0000313" key="2">
    <source>
        <dbReference type="EMBL" id="EFE27815.1"/>
    </source>
</evidence>
<accession>D6GTK8</accession>
<dbReference type="SUPFAM" id="SSF109604">
    <property type="entry name" value="HD-domain/PDEase-like"/>
    <property type="match status" value="1"/>
</dbReference>
<organism evidence="2 3">
    <name type="scientific">Filifactor alocis (strain ATCC 35896 / CCUG 47790 / D40 B5)</name>
    <name type="common">Fusobacterium alocis</name>
    <dbReference type="NCBI Taxonomy" id="546269"/>
    <lineage>
        <taxon>Bacteria</taxon>
        <taxon>Bacillati</taxon>
        <taxon>Bacillota</taxon>
        <taxon>Clostridia</taxon>
        <taxon>Peptostreptococcales</taxon>
        <taxon>Filifactoraceae</taxon>
        <taxon>Filifactor</taxon>
    </lineage>
</organism>
<dbReference type="EMBL" id="CP002390">
    <property type="protein sequence ID" value="EFE27815.1"/>
    <property type="molecule type" value="Genomic_DNA"/>
</dbReference>
<dbReference type="KEGG" id="faa:HMPREF0389_01446"/>
<dbReference type="eggNOG" id="COG2316">
    <property type="taxonomic scope" value="Bacteria"/>
</dbReference>
<evidence type="ECO:0000313" key="3">
    <source>
        <dbReference type="Proteomes" id="UP000007468"/>
    </source>
</evidence>
<dbReference type="Gene3D" id="1.10.3210.10">
    <property type="entry name" value="Hypothetical protein af1432"/>
    <property type="match status" value="1"/>
</dbReference>
<dbReference type="RefSeq" id="WP_014262494.1">
    <property type="nucleotide sequence ID" value="NC_016630.1"/>
</dbReference>
<dbReference type="Proteomes" id="UP000007468">
    <property type="component" value="Chromosome"/>
</dbReference>
<name>D6GTK8_FILAD</name>
<dbReference type="InterPro" id="IPR006675">
    <property type="entry name" value="HDIG_dom"/>
</dbReference>
<sequence length="117" mass="13796">MKLELEKLHHCYAVASEMKRLAEEQPDKYPVNPNDAYVLGMLHDIGYQFTDSKAEHAHIGAEVLKQQGYKYWEDVYHHEDMDLEYDSDMLRLLRHADKTVSTDEIINGLMDKYCKIY</sequence>